<dbReference type="Ensembl" id="ENSEEET00000064051.1">
    <property type="protein sequence ID" value="ENSEEEP00000055992.1"/>
    <property type="gene ID" value="ENSEEEG00000025910.1"/>
</dbReference>
<dbReference type="Gene3D" id="2.60.40.10">
    <property type="entry name" value="Immunoglobulins"/>
    <property type="match status" value="6"/>
</dbReference>
<dbReference type="Proteomes" id="UP000314983">
    <property type="component" value="Chromosome 5"/>
</dbReference>
<keyword evidence="2" id="KW-0677">Repeat</keyword>
<dbReference type="InterPro" id="IPR013783">
    <property type="entry name" value="Ig-like_fold"/>
</dbReference>
<keyword evidence="4" id="KW-0675">Receptor</keyword>
<evidence type="ECO:0000256" key="2">
    <source>
        <dbReference type="ARBA" id="ARBA00022737"/>
    </source>
</evidence>
<dbReference type="InterPro" id="IPR040817">
    <property type="entry name" value="LIFR_D2"/>
</dbReference>
<protein>
    <submittedName>
        <fullName evidence="8">Oncostatin M receptor</fullName>
    </submittedName>
</protein>
<name>A0AAY5EHY7_ELEEL</name>
<dbReference type="GeneTree" id="ENSGT00940000155776"/>
<feature type="domain" description="Fibronectin type-III" evidence="7">
    <location>
        <begin position="488"/>
        <end position="585"/>
    </location>
</feature>
<reference evidence="8" key="3">
    <citation type="submission" date="2025-09" db="UniProtKB">
        <authorList>
            <consortium name="Ensembl"/>
        </authorList>
    </citation>
    <scope>IDENTIFICATION</scope>
</reference>
<dbReference type="GO" id="GO:0019955">
    <property type="term" value="F:cytokine binding"/>
    <property type="evidence" value="ECO:0007669"/>
    <property type="project" value="TreeGrafter"/>
</dbReference>
<keyword evidence="9" id="KW-1185">Reference proteome</keyword>
<dbReference type="PANTHER" id="PTHR23036:SF196">
    <property type="entry name" value="INTERLEUKIN 23 RECEPTOR-RELATED"/>
    <property type="match status" value="1"/>
</dbReference>
<evidence type="ECO:0000313" key="9">
    <source>
        <dbReference type="Proteomes" id="UP000314983"/>
    </source>
</evidence>
<dbReference type="InterPro" id="IPR003961">
    <property type="entry name" value="FN3_dom"/>
</dbReference>
<reference evidence="8 9" key="1">
    <citation type="submission" date="2020-05" db="EMBL/GenBank/DDBJ databases">
        <title>Electrophorus electricus (electric eel) genome, fEleEle1, primary haplotype.</title>
        <authorList>
            <person name="Myers G."/>
            <person name="Meyer A."/>
            <person name="Fedrigo O."/>
            <person name="Formenti G."/>
            <person name="Rhie A."/>
            <person name="Tracey A."/>
            <person name="Sims Y."/>
            <person name="Jarvis E.D."/>
        </authorList>
    </citation>
    <scope>NUCLEOTIDE SEQUENCE [LARGE SCALE GENOMIC DNA]</scope>
</reference>
<dbReference type="PROSITE" id="PS50853">
    <property type="entry name" value="FN3"/>
    <property type="match status" value="1"/>
</dbReference>
<dbReference type="Pfam" id="PF25552">
    <property type="entry name" value="LIFR_D4"/>
    <property type="match status" value="1"/>
</dbReference>
<accession>A0AAY5EHY7</accession>
<dbReference type="Pfam" id="PF17971">
    <property type="entry name" value="LIFR_D2"/>
    <property type="match status" value="1"/>
</dbReference>
<dbReference type="GO" id="GO:0009897">
    <property type="term" value="C:external side of plasma membrane"/>
    <property type="evidence" value="ECO:0007669"/>
    <property type="project" value="TreeGrafter"/>
</dbReference>
<feature type="compositionally biased region" description="Polar residues" evidence="6">
    <location>
        <begin position="711"/>
        <end position="724"/>
    </location>
</feature>
<dbReference type="GO" id="GO:0043235">
    <property type="term" value="C:receptor complex"/>
    <property type="evidence" value="ECO:0007669"/>
    <property type="project" value="TreeGrafter"/>
</dbReference>
<dbReference type="InterPro" id="IPR036116">
    <property type="entry name" value="FN3_sf"/>
</dbReference>
<keyword evidence="1" id="KW-0732">Signal</keyword>
<dbReference type="CDD" id="cd00063">
    <property type="entry name" value="FN3"/>
    <property type="match status" value="1"/>
</dbReference>
<reference evidence="8" key="2">
    <citation type="submission" date="2025-08" db="UniProtKB">
        <authorList>
            <consortium name="Ensembl"/>
        </authorList>
    </citation>
    <scope>IDENTIFICATION</scope>
</reference>
<dbReference type="AlphaFoldDB" id="A0AAY5EHY7"/>
<proteinExistence type="predicted"/>
<evidence type="ECO:0000259" key="7">
    <source>
        <dbReference type="PROSITE" id="PS50853"/>
    </source>
</evidence>
<sequence length="736" mass="81690">MKYNASWAFEKRFQRNVSKEAPGAGVLFLTWVWTSALPLQCADHSVRIRCVFSSSLTSSWSAWTTAYGKKLFPVQQVLQEGTSTIFCCIPADGANVTAMKLGNVLYTLSPVGGRVQAIREERLDSSLFGVNLICQDDSGSKNIVLNYVTFPPQRPQNLSCETSDLRNIVCSWIAGRKPNLSNNHRRHGVNVTDIPCDISRCTFKMVAEQSFYNISVVVRNALGEERQSYAFNISDRGVWTPLSVLHHTLLPPAGKQLPLHHQTHPLYNRSPDLRDQLLSESLPQRDQCWDKQSLSLLLYPDPLVTLSVWRRIERRAHNRSIAVLWKTVSLRLNSNVQVFEVCVKQKDALKSVCENVTKTQVDLTVGAGVYHVSVRAVTLVGLSEPAHITVPSDHPVEKRIMGDAEGFLLSWSSLSSATGGYIVDWCRRGSATPCDLQWSKVPANQTSLFLTADGFQKGCRYTFRIFSCHSEGDLVHEKQIGYLEEQSEHTQLYTHTVSWTSVKLEWSFNEEDPAHPGFITGYMITSLTHTLTHTLSKEMVVMPDCKSLEVAGLQESQQYTICLAACTCVGCGPVTTLTITTLQNRYLLLAKVLTPLLVVMGCFLCFWPCRKTALQVEDCKCCELEIMEAPSTVAEKSCLLFTDSSWKQKDLSVLAAPPLTENRPTPVGWAAAENAPPCREPGGETMTSMVNLTYLSSLPCPEDPEGAPPYHTSQEAGPSSDGYVTSITMVTRCDSG</sequence>
<evidence type="ECO:0000256" key="5">
    <source>
        <dbReference type="ARBA" id="ARBA00023180"/>
    </source>
</evidence>
<evidence type="ECO:0000256" key="4">
    <source>
        <dbReference type="ARBA" id="ARBA00023170"/>
    </source>
</evidence>
<evidence type="ECO:0000256" key="3">
    <source>
        <dbReference type="ARBA" id="ARBA00023157"/>
    </source>
</evidence>
<dbReference type="SUPFAM" id="SSF49265">
    <property type="entry name" value="Fibronectin type III"/>
    <property type="match status" value="3"/>
</dbReference>
<evidence type="ECO:0000256" key="6">
    <source>
        <dbReference type="SAM" id="MobiDB-lite"/>
    </source>
</evidence>
<feature type="region of interest" description="Disordered" evidence="6">
    <location>
        <begin position="704"/>
        <end position="724"/>
    </location>
</feature>
<keyword evidence="5" id="KW-0325">Glycoprotein</keyword>
<keyword evidence="3" id="KW-1015">Disulfide bond</keyword>
<organism evidence="8 9">
    <name type="scientific">Electrophorus electricus</name>
    <name type="common">Electric eel</name>
    <name type="synonym">Gymnotus electricus</name>
    <dbReference type="NCBI Taxonomy" id="8005"/>
    <lineage>
        <taxon>Eukaryota</taxon>
        <taxon>Metazoa</taxon>
        <taxon>Chordata</taxon>
        <taxon>Craniata</taxon>
        <taxon>Vertebrata</taxon>
        <taxon>Euteleostomi</taxon>
        <taxon>Actinopterygii</taxon>
        <taxon>Neopterygii</taxon>
        <taxon>Teleostei</taxon>
        <taxon>Ostariophysi</taxon>
        <taxon>Gymnotiformes</taxon>
        <taxon>Gymnotoidei</taxon>
        <taxon>Gymnotidae</taxon>
        <taxon>Electrophorus</taxon>
    </lineage>
</organism>
<dbReference type="InterPro" id="IPR050379">
    <property type="entry name" value="Type-I_Cytokine_Rcpt"/>
</dbReference>
<dbReference type="GO" id="GO:0004896">
    <property type="term" value="F:cytokine receptor activity"/>
    <property type="evidence" value="ECO:0007669"/>
    <property type="project" value="TreeGrafter"/>
</dbReference>
<dbReference type="SMART" id="SM00060">
    <property type="entry name" value="FN3"/>
    <property type="match status" value="4"/>
</dbReference>
<gene>
    <name evidence="8" type="primary">osmr</name>
</gene>
<evidence type="ECO:0000313" key="8">
    <source>
        <dbReference type="Ensembl" id="ENSEEEP00000055992.1"/>
    </source>
</evidence>
<evidence type="ECO:0000256" key="1">
    <source>
        <dbReference type="ARBA" id="ARBA00022729"/>
    </source>
</evidence>
<dbReference type="PANTHER" id="PTHR23036">
    <property type="entry name" value="CYTOKINE RECEPTOR"/>
    <property type="match status" value="1"/>
</dbReference>